<proteinExistence type="predicted"/>
<evidence type="ECO:0000313" key="1">
    <source>
        <dbReference type="EMBL" id="PSX38672.1"/>
    </source>
</evidence>
<keyword evidence="2" id="KW-1185">Reference proteome</keyword>
<dbReference type="AlphaFoldDB" id="A0AAX0YNM5"/>
<dbReference type="Proteomes" id="UP000240728">
    <property type="component" value="Unassembled WGS sequence"/>
</dbReference>
<comment type="caution">
    <text evidence="1">The sequence shown here is derived from an EMBL/GenBank/DDBJ whole genome shotgun (WGS) entry which is preliminary data.</text>
</comment>
<dbReference type="RefSeq" id="WP_045043213.1">
    <property type="nucleotide sequence ID" value="NZ_JZTB01000013.1"/>
</dbReference>
<sequence length="256" mass="29285">MLNLNLNPEHIEAVISGIDFADSRNYHEVKLSESLTAQVHIVSNELKFNLLVDGWWASTAAQLVYWHHTRNNKTELKFKEINSSRCGTNQPVKDKCPMETNIYAYKNKASAYIALTLICRCLEDHRDMIESKLYERQTKMKQTQSKIAQQAKAQKEECTAKHQLAVMEFEQQYDVINNEKQANKVLSRLKKSVGGSQSIEFKSLFIKCGQTEVSTYKFTIARLGISTLFYNNLNKRITQTDLAGVLVDKAIIEIEA</sequence>
<dbReference type="EMBL" id="PYOZ01000042">
    <property type="protein sequence ID" value="PSX38672.1"/>
    <property type="molecule type" value="Genomic_DNA"/>
</dbReference>
<gene>
    <name evidence="1" type="ORF">C0W53_23105</name>
</gene>
<accession>A0AAX0YNM5</accession>
<evidence type="ECO:0000313" key="2">
    <source>
        <dbReference type="Proteomes" id="UP000240728"/>
    </source>
</evidence>
<name>A0AAX0YNM5_9GAMM</name>
<protein>
    <submittedName>
        <fullName evidence="1">Uncharacterized protein</fullName>
    </submittedName>
</protein>
<organism evidence="1 2">
    <name type="scientific">Photobacterium kishitanii</name>
    <dbReference type="NCBI Taxonomy" id="318456"/>
    <lineage>
        <taxon>Bacteria</taxon>
        <taxon>Pseudomonadati</taxon>
        <taxon>Pseudomonadota</taxon>
        <taxon>Gammaproteobacteria</taxon>
        <taxon>Vibrionales</taxon>
        <taxon>Vibrionaceae</taxon>
        <taxon>Photobacterium</taxon>
    </lineage>
</organism>
<reference evidence="1 2" key="1">
    <citation type="submission" date="2018-01" db="EMBL/GenBank/DDBJ databases">
        <title>Whole genome sequencing of Histamine producing bacteria.</title>
        <authorList>
            <person name="Butler K."/>
        </authorList>
    </citation>
    <scope>NUCLEOTIDE SEQUENCE [LARGE SCALE GENOMIC DNA]</scope>
    <source>
        <strain evidence="1 2">A1-4</strain>
    </source>
</reference>